<dbReference type="EMBL" id="CP007139">
    <property type="protein sequence ID" value="AIE85058.1"/>
    <property type="molecule type" value="Genomic_DNA"/>
</dbReference>
<dbReference type="KEGG" id="fgi:OP10G_1690"/>
<dbReference type="OrthoDB" id="9778153at2"/>
<reference evidence="1 2" key="1">
    <citation type="journal article" date="2014" name="PLoS ONE">
        <title>The first complete genome sequence of the class fimbriimonadia in the phylum armatimonadetes.</title>
        <authorList>
            <person name="Hu Z.Y."/>
            <person name="Wang Y.Z."/>
            <person name="Im W.T."/>
            <person name="Wang S.Y."/>
            <person name="Zhao G.P."/>
            <person name="Zheng H.J."/>
            <person name="Quan Z.X."/>
        </authorList>
    </citation>
    <scope>NUCLEOTIDE SEQUENCE [LARGE SCALE GENOMIC DNA]</scope>
    <source>
        <strain evidence="1">Gsoil 348</strain>
    </source>
</reference>
<proteinExistence type="predicted"/>
<dbReference type="eggNOG" id="COG0124">
    <property type="taxonomic scope" value="Bacteria"/>
</dbReference>
<dbReference type="RefSeq" id="WP_025226344.1">
    <property type="nucleotide sequence ID" value="NZ_CP007139.1"/>
</dbReference>
<dbReference type="Proteomes" id="UP000027982">
    <property type="component" value="Chromosome"/>
</dbReference>
<name>A0A068NNE4_FIMGI</name>
<sequence>MQVSMERLLQGVIDYAGLFPPARLSMADAVSRYLQTVSGPDEWIVSRFVCSTSRLSELADTLRNADYVPVSAVGRPSRDRASWEEALAQDAADMNDFHKRMGDRAEVEAYEIRIPNHAGLPGYSRDLGGFRDADVFVELPWGEGLDDSLAFIAETEWLGAKGRTGGQEASAFPDAWNLAGFIRGCVDLDVPFKLTAGLHHPLPCPDPATGATMHGFLNVLGAAAFSISEDMSRRDMERLLLDADPTAWKFDARQLVWRDRVANLDDLDEARARFVSFGSCSVDEPLDGLRGLGLLAA</sequence>
<protein>
    <submittedName>
        <fullName evidence="1">Uncharacterized protein</fullName>
    </submittedName>
</protein>
<dbReference type="STRING" id="661478.OP10G_1690"/>
<organism evidence="1 2">
    <name type="scientific">Fimbriimonas ginsengisoli Gsoil 348</name>
    <dbReference type="NCBI Taxonomy" id="661478"/>
    <lineage>
        <taxon>Bacteria</taxon>
        <taxon>Bacillati</taxon>
        <taxon>Armatimonadota</taxon>
        <taxon>Fimbriimonadia</taxon>
        <taxon>Fimbriimonadales</taxon>
        <taxon>Fimbriimonadaceae</taxon>
        <taxon>Fimbriimonas</taxon>
    </lineage>
</organism>
<dbReference type="HOGENOM" id="CLU_058236_0_0_0"/>
<accession>A0A068NNE4</accession>
<evidence type="ECO:0000313" key="1">
    <source>
        <dbReference type="EMBL" id="AIE85058.1"/>
    </source>
</evidence>
<keyword evidence="2" id="KW-1185">Reference proteome</keyword>
<dbReference type="AlphaFoldDB" id="A0A068NNE4"/>
<gene>
    <name evidence="1" type="ORF">OP10G_1690</name>
</gene>
<evidence type="ECO:0000313" key="2">
    <source>
        <dbReference type="Proteomes" id="UP000027982"/>
    </source>
</evidence>